<dbReference type="AlphaFoldDB" id="A0AAV4FAM4"/>
<proteinExistence type="predicted"/>
<feature type="compositionally biased region" description="Basic and acidic residues" evidence="1">
    <location>
        <begin position="83"/>
        <end position="93"/>
    </location>
</feature>
<gene>
    <name evidence="2" type="ORF">ElyMa_003781800</name>
</gene>
<evidence type="ECO:0000313" key="3">
    <source>
        <dbReference type="Proteomes" id="UP000762676"/>
    </source>
</evidence>
<organism evidence="2 3">
    <name type="scientific">Elysia marginata</name>
    <dbReference type="NCBI Taxonomy" id="1093978"/>
    <lineage>
        <taxon>Eukaryota</taxon>
        <taxon>Metazoa</taxon>
        <taxon>Spiralia</taxon>
        <taxon>Lophotrochozoa</taxon>
        <taxon>Mollusca</taxon>
        <taxon>Gastropoda</taxon>
        <taxon>Heterobranchia</taxon>
        <taxon>Euthyneura</taxon>
        <taxon>Panpulmonata</taxon>
        <taxon>Sacoglossa</taxon>
        <taxon>Placobranchoidea</taxon>
        <taxon>Plakobranchidae</taxon>
        <taxon>Elysia</taxon>
    </lineage>
</organism>
<sequence>MAIRSKFSTSDPIAQKYAIKKTTEMQTNQRPIRWEKCPRLDEKASEAEKAACREKQRSRRKVSDKHWHASERQKPNKPYTVINRDDDSSHNAEAKWIAHN</sequence>
<dbReference type="Proteomes" id="UP000762676">
    <property type="component" value="Unassembled WGS sequence"/>
</dbReference>
<evidence type="ECO:0000256" key="1">
    <source>
        <dbReference type="SAM" id="MobiDB-lite"/>
    </source>
</evidence>
<accession>A0AAV4FAM4</accession>
<feature type="compositionally biased region" description="Basic and acidic residues" evidence="1">
    <location>
        <begin position="32"/>
        <end position="55"/>
    </location>
</feature>
<name>A0AAV4FAM4_9GAST</name>
<evidence type="ECO:0000313" key="2">
    <source>
        <dbReference type="EMBL" id="GFR70287.1"/>
    </source>
</evidence>
<reference evidence="2 3" key="1">
    <citation type="journal article" date="2021" name="Elife">
        <title>Chloroplast acquisition without the gene transfer in kleptoplastic sea slugs, Plakobranchus ocellatus.</title>
        <authorList>
            <person name="Maeda T."/>
            <person name="Takahashi S."/>
            <person name="Yoshida T."/>
            <person name="Shimamura S."/>
            <person name="Takaki Y."/>
            <person name="Nagai Y."/>
            <person name="Toyoda A."/>
            <person name="Suzuki Y."/>
            <person name="Arimoto A."/>
            <person name="Ishii H."/>
            <person name="Satoh N."/>
            <person name="Nishiyama T."/>
            <person name="Hasebe M."/>
            <person name="Maruyama T."/>
            <person name="Minagawa J."/>
            <person name="Obokata J."/>
            <person name="Shigenobu S."/>
        </authorList>
    </citation>
    <scope>NUCLEOTIDE SEQUENCE [LARGE SCALE GENOMIC DNA]</scope>
</reference>
<dbReference type="EMBL" id="BMAT01007734">
    <property type="protein sequence ID" value="GFR70287.1"/>
    <property type="molecule type" value="Genomic_DNA"/>
</dbReference>
<protein>
    <submittedName>
        <fullName evidence="2">Uncharacterized protein</fullName>
    </submittedName>
</protein>
<feature type="region of interest" description="Disordered" evidence="1">
    <location>
        <begin position="23"/>
        <end position="100"/>
    </location>
</feature>
<feature type="compositionally biased region" description="Basic and acidic residues" evidence="1">
    <location>
        <begin position="64"/>
        <end position="74"/>
    </location>
</feature>
<keyword evidence="3" id="KW-1185">Reference proteome</keyword>
<comment type="caution">
    <text evidence="2">The sequence shown here is derived from an EMBL/GenBank/DDBJ whole genome shotgun (WGS) entry which is preliminary data.</text>
</comment>